<proteinExistence type="predicted"/>
<dbReference type="GeneID" id="64671065"/>
<gene>
    <name evidence="2" type="ORF">F5891DRAFT_978213</name>
</gene>
<organism evidence="2 3">
    <name type="scientific">Suillus fuscotomentosus</name>
    <dbReference type="NCBI Taxonomy" id="1912939"/>
    <lineage>
        <taxon>Eukaryota</taxon>
        <taxon>Fungi</taxon>
        <taxon>Dikarya</taxon>
        <taxon>Basidiomycota</taxon>
        <taxon>Agaricomycotina</taxon>
        <taxon>Agaricomycetes</taxon>
        <taxon>Agaricomycetidae</taxon>
        <taxon>Boletales</taxon>
        <taxon>Suillineae</taxon>
        <taxon>Suillaceae</taxon>
        <taxon>Suillus</taxon>
    </lineage>
</organism>
<evidence type="ECO:0000313" key="3">
    <source>
        <dbReference type="Proteomes" id="UP001195769"/>
    </source>
</evidence>
<dbReference type="RefSeq" id="XP_041228762.1">
    <property type="nucleotide sequence ID" value="XM_041376767.1"/>
</dbReference>
<feature type="region of interest" description="Disordered" evidence="1">
    <location>
        <begin position="193"/>
        <end position="213"/>
    </location>
</feature>
<comment type="caution">
    <text evidence="2">The sequence shown here is derived from an EMBL/GenBank/DDBJ whole genome shotgun (WGS) entry which is preliminary data.</text>
</comment>
<dbReference type="EMBL" id="JABBWK010000014">
    <property type="protein sequence ID" value="KAG1903187.1"/>
    <property type="molecule type" value="Genomic_DNA"/>
</dbReference>
<accession>A0AAD4EBP5</accession>
<dbReference type="AlphaFoldDB" id="A0AAD4EBP5"/>
<dbReference type="Proteomes" id="UP001195769">
    <property type="component" value="Unassembled WGS sequence"/>
</dbReference>
<sequence>MIKFLLLIFTSNDNRIALASDESLFDIDSPKLSSSSESLAAATGACLALLKNSLSFSSRNYAVGGTGTLPFMPQVLLLQLHLCDLDGVDEHKKAFCSKAKVAPLLCCDSKTSFFWHMEHYVEELSKQFHPYFKKLLPVALEWYHLMREPMKVTFDDVIEMLERHITNLPMNQPSPELLASRWLLKGLKAEHLASSGKEGESQSLVDETSHNNK</sequence>
<evidence type="ECO:0000313" key="2">
    <source>
        <dbReference type="EMBL" id="KAG1903187.1"/>
    </source>
</evidence>
<reference evidence="2" key="1">
    <citation type="journal article" date="2020" name="New Phytol.">
        <title>Comparative genomics reveals dynamic genome evolution in host specialist ectomycorrhizal fungi.</title>
        <authorList>
            <person name="Lofgren L.A."/>
            <person name="Nguyen N.H."/>
            <person name="Vilgalys R."/>
            <person name="Ruytinx J."/>
            <person name="Liao H.L."/>
            <person name="Branco S."/>
            <person name="Kuo A."/>
            <person name="LaButti K."/>
            <person name="Lipzen A."/>
            <person name="Andreopoulos W."/>
            <person name="Pangilinan J."/>
            <person name="Riley R."/>
            <person name="Hundley H."/>
            <person name="Na H."/>
            <person name="Barry K."/>
            <person name="Grigoriev I.V."/>
            <person name="Stajich J.E."/>
            <person name="Kennedy P.G."/>
        </authorList>
    </citation>
    <scope>NUCLEOTIDE SEQUENCE</scope>
    <source>
        <strain evidence="2">FC203</strain>
    </source>
</reference>
<name>A0AAD4EBP5_9AGAM</name>
<evidence type="ECO:0000256" key="1">
    <source>
        <dbReference type="SAM" id="MobiDB-lite"/>
    </source>
</evidence>
<protein>
    <submittedName>
        <fullName evidence="2">Uncharacterized protein</fullName>
    </submittedName>
</protein>
<keyword evidence="3" id="KW-1185">Reference proteome</keyword>